<gene>
    <name evidence="3" type="ORF">AVW16_05885</name>
</gene>
<organism evidence="3 4">
    <name type="scientific">Crenobacter luteus</name>
    <dbReference type="NCBI Taxonomy" id="1452487"/>
    <lineage>
        <taxon>Bacteria</taxon>
        <taxon>Pseudomonadati</taxon>
        <taxon>Pseudomonadota</taxon>
        <taxon>Betaproteobacteria</taxon>
        <taxon>Neisseriales</taxon>
        <taxon>Neisseriaceae</taxon>
        <taxon>Crenobacter</taxon>
    </lineage>
</organism>
<dbReference type="PANTHER" id="PTHR34700:SF4">
    <property type="entry name" value="PHAGE-LIKE ELEMENT PBSX PROTEIN XKDP"/>
    <property type="match status" value="1"/>
</dbReference>
<sequence length="346" mass="37581">MRKTIISLLAALGLAAPAIADTLTLRPDAPSRYVVVRGDTLWGISGRYLKSPWQWPRLWQMNRDEVSNPHLIYPGEVLRLDYVNGQPRLSREGGTRTVKLSPRVRLEDADRALPSIPSRLIEPFLKRPLVIDAAQFARAPRLIAGPDERVVLGSGDKAYAAGLTEGGVWQAYRAGTPLVDPDTRETLGLEAVYGGDLEVLDLGRPGEAQTLRVGTVSEEIQVGDRLVQAPKDTFVNYAPRAPEGDIRGKVIAVYNGVAEAGQYQNLVVNRGRRDGVEVGHVFAVFKKGGAVRVAGVDGGQAETLRLPTEVAGTLFVYRVFDRVAYALVMQSPVAINVGDAFGPPRD</sequence>
<dbReference type="Gene3D" id="3.10.350.10">
    <property type="entry name" value="LysM domain"/>
    <property type="match status" value="1"/>
</dbReference>
<evidence type="ECO:0000313" key="4">
    <source>
        <dbReference type="Proteomes" id="UP000076625"/>
    </source>
</evidence>
<dbReference type="PANTHER" id="PTHR34700">
    <property type="entry name" value="POTASSIUM BINDING PROTEIN KBP"/>
    <property type="match status" value="1"/>
</dbReference>
<feature type="chain" id="PRO_5007842297" evidence="1">
    <location>
        <begin position="21"/>
        <end position="346"/>
    </location>
</feature>
<comment type="caution">
    <text evidence="3">The sequence shown here is derived from an EMBL/GenBank/DDBJ whole genome shotgun (WGS) entry which is preliminary data.</text>
</comment>
<dbReference type="OrthoDB" id="9765158at2"/>
<protein>
    <submittedName>
        <fullName evidence="3">Peptidoglycan-binding protein</fullName>
    </submittedName>
</protein>
<keyword evidence="4" id="KW-1185">Reference proteome</keyword>
<dbReference type="Pfam" id="PF01476">
    <property type="entry name" value="LysM"/>
    <property type="match status" value="1"/>
</dbReference>
<name>A0A163DKD1_9NEIS</name>
<dbReference type="AlphaFoldDB" id="A0A163DKD1"/>
<feature type="signal peptide" evidence="1">
    <location>
        <begin position="1"/>
        <end position="20"/>
    </location>
</feature>
<evidence type="ECO:0000256" key="1">
    <source>
        <dbReference type="SAM" id="SignalP"/>
    </source>
</evidence>
<reference evidence="4" key="1">
    <citation type="submission" date="2016-01" db="EMBL/GenBank/DDBJ databases">
        <title>Draft genome of Chromobacterium sp. F49.</title>
        <authorList>
            <person name="Hong K.W."/>
        </authorList>
    </citation>
    <scope>NUCLEOTIDE SEQUENCE [LARGE SCALE GENOMIC DNA]</scope>
    <source>
        <strain evidence="4">CN10</strain>
    </source>
</reference>
<dbReference type="STRING" id="1452487.AVW16_05885"/>
<dbReference type="CDD" id="cd00118">
    <property type="entry name" value="LysM"/>
    <property type="match status" value="1"/>
</dbReference>
<dbReference type="EMBL" id="LQQU01000005">
    <property type="protein sequence ID" value="KZE34847.1"/>
    <property type="molecule type" value="Genomic_DNA"/>
</dbReference>
<dbReference type="PROSITE" id="PS51782">
    <property type="entry name" value="LYSM"/>
    <property type="match status" value="1"/>
</dbReference>
<dbReference type="InterPro" id="IPR018392">
    <property type="entry name" value="LysM"/>
</dbReference>
<dbReference type="InterPro" id="IPR052196">
    <property type="entry name" value="Bact_Kbp"/>
</dbReference>
<accession>A0A163DKD1</accession>
<feature type="domain" description="LysM" evidence="2">
    <location>
        <begin position="31"/>
        <end position="80"/>
    </location>
</feature>
<dbReference type="Proteomes" id="UP000076625">
    <property type="component" value="Unassembled WGS sequence"/>
</dbReference>
<dbReference type="InterPro" id="IPR036779">
    <property type="entry name" value="LysM_dom_sf"/>
</dbReference>
<keyword evidence="1" id="KW-0732">Signal</keyword>
<evidence type="ECO:0000259" key="2">
    <source>
        <dbReference type="PROSITE" id="PS51782"/>
    </source>
</evidence>
<dbReference type="SUPFAM" id="SSF54106">
    <property type="entry name" value="LysM domain"/>
    <property type="match status" value="1"/>
</dbReference>
<dbReference type="RefSeq" id="WP_066609959.1">
    <property type="nucleotide sequence ID" value="NZ_LQQU01000005.1"/>
</dbReference>
<evidence type="ECO:0000313" key="3">
    <source>
        <dbReference type="EMBL" id="KZE34847.1"/>
    </source>
</evidence>
<proteinExistence type="predicted"/>
<dbReference type="SMART" id="SM00257">
    <property type="entry name" value="LysM"/>
    <property type="match status" value="1"/>
</dbReference>